<sequence length="124" mass="14004">MATPWPQRSIWPTEIRESTTYLSTFLHDILHPIKHTSMPPQGWPEEFESPDIISDIIHGVLTFVLKMHHIPNLSAICDALSIIKTKVKTTAENTAQVLPSQGLCGACHRAERQRAHSKREDCLV</sequence>
<dbReference type="Proteomes" id="UP000800094">
    <property type="component" value="Unassembled WGS sequence"/>
</dbReference>
<dbReference type="EMBL" id="ML987191">
    <property type="protein sequence ID" value="KAF2252867.1"/>
    <property type="molecule type" value="Genomic_DNA"/>
</dbReference>
<evidence type="ECO:0000313" key="2">
    <source>
        <dbReference type="Proteomes" id="UP000800094"/>
    </source>
</evidence>
<dbReference type="OrthoDB" id="3856898at2759"/>
<evidence type="ECO:0000313" key="1">
    <source>
        <dbReference type="EMBL" id="KAF2252867.1"/>
    </source>
</evidence>
<dbReference type="AlphaFoldDB" id="A0A6A6IRU6"/>
<organism evidence="1 2">
    <name type="scientific">Trematosphaeria pertusa</name>
    <dbReference type="NCBI Taxonomy" id="390896"/>
    <lineage>
        <taxon>Eukaryota</taxon>
        <taxon>Fungi</taxon>
        <taxon>Dikarya</taxon>
        <taxon>Ascomycota</taxon>
        <taxon>Pezizomycotina</taxon>
        <taxon>Dothideomycetes</taxon>
        <taxon>Pleosporomycetidae</taxon>
        <taxon>Pleosporales</taxon>
        <taxon>Massarineae</taxon>
        <taxon>Trematosphaeriaceae</taxon>
        <taxon>Trematosphaeria</taxon>
    </lineage>
</organism>
<dbReference type="GeneID" id="54576648"/>
<reference evidence="1" key="1">
    <citation type="journal article" date="2020" name="Stud. Mycol.">
        <title>101 Dothideomycetes genomes: a test case for predicting lifestyles and emergence of pathogens.</title>
        <authorList>
            <person name="Haridas S."/>
            <person name="Albert R."/>
            <person name="Binder M."/>
            <person name="Bloem J."/>
            <person name="Labutti K."/>
            <person name="Salamov A."/>
            <person name="Andreopoulos B."/>
            <person name="Baker S."/>
            <person name="Barry K."/>
            <person name="Bills G."/>
            <person name="Bluhm B."/>
            <person name="Cannon C."/>
            <person name="Castanera R."/>
            <person name="Culley D."/>
            <person name="Daum C."/>
            <person name="Ezra D."/>
            <person name="Gonzalez J."/>
            <person name="Henrissat B."/>
            <person name="Kuo A."/>
            <person name="Liang C."/>
            <person name="Lipzen A."/>
            <person name="Lutzoni F."/>
            <person name="Magnuson J."/>
            <person name="Mondo S."/>
            <person name="Nolan M."/>
            <person name="Ohm R."/>
            <person name="Pangilinan J."/>
            <person name="Park H.-J."/>
            <person name="Ramirez L."/>
            <person name="Alfaro M."/>
            <person name="Sun H."/>
            <person name="Tritt A."/>
            <person name="Yoshinaga Y."/>
            <person name="Zwiers L.-H."/>
            <person name="Turgeon B."/>
            <person name="Goodwin S."/>
            <person name="Spatafora J."/>
            <person name="Crous P."/>
            <person name="Grigoriev I."/>
        </authorList>
    </citation>
    <scope>NUCLEOTIDE SEQUENCE</scope>
    <source>
        <strain evidence="1">CBS 122368</strain>
    </source>
</reference>
<name>A0A6A6IRU6_9PLEO</name>
<gene>
    <name evidence="1" type="ORF">BU26DRAFT_419698</name>
</gene>
<accession>A0A6A6IRU6</accession>
<dbReference type="RefSeq" id="XP_033687871.1">
    <property type="nucleotide sequence ID" value="XM_033823318.1"/>
</dbReference>
<protein>
    <submittedName>
        <fullName evidence="1">Uncharacterized protein</fullName>
    </submittedName>
</protein>
<proteinExistence type="predicted"/>
<keyword evidence="2" id="KW-1185">Reference proteome</keyword>